<organism evidence="1 2">
    <name type="scientific">Flavipsychrobacter stenotrophus</name>
    <dbReference type="NCBI Taxonomy" id="2077091"/>
    <lineage>
        <taxon>Bacteria</taxon>
        <taxon>Pseudomonadati</taxon>
        <taxon>Bacteroidota</taxon>
        <taxon>Chitinophagia</taxon>
        <taxon>Chitinophagales</taxon>
        <taxon>Chitinophagaceae</taxon>
        <taxon>Flavipsychrobacter</taxon>
    </lineage>
</organism>
<evidence type="ECO:0000313" key="2">
    <source>
        <dbReference type="Proteomes" id="UP000239872"/>
    </source>
</evidence>
<comment type="caution">
    <text evidence="1">The sequence shown here is derived from an EMBL/GenBank/DDBJ whole genome shotgun (WGS) entry which is preliminary data.</text>
</comment>
<accession>A0A2S7SZ40</accession>
<sequence>MSISSFGQSNGKNDWQKRNLNGKVKTIVEVLNDSKKDYQLDSFDTEGYLIKSICVNEPIYVNDPNDDTPSTITTSDSAYISKYTTIFYYDKEHHLLKQTSANTLEDYVETILYKYNDKGQQIETLIDNTVVKFITQFEYDKEGKVVIEKINEFGKLDSSISRQQKITFKYNNKSQLAEINTSHGTKDATESANVFYKMYEYFGMGMEGYFAGKAIIKYDAAGRIIEQDIFDYKGKPDGKITCKYDECGNINYMKQYIFGKPSVSLITYKYDIHNNWVTKAYSKDLVYARTITYY</sequence>
<gene>
    <name evidence="1" type="ORF">CJD36_000070</name>
</gene>
<dbReference type="EMBL" id="PPSL01000001">
    <property type="protein sequence ID" value="PQJ12192.1"/>
    <property type="molecule type" value="Genomic_DNA"/>
</dbReference>
<evidence type="ECO:0000313" key="1">
    <source>
        <dbReference type="EMBL" id="PQJ12192.1"/>
    </source>
</evidence>
<name>A0A2S7SZ40_9BACT</name>
<protein>
    <recommendedName>
        <fullName evidence="3">Sugar-binding protein</fullName>
    </recommendedName>
</protein>
<dbReference type="Gene3D" id="2.180.10.10">
    <property type="entry name" value="RHS repeat-associated core"/>
    <property type="match status" value="1"/>
</dbReference>
<keyword evidence="2" id="KW-1185">Reference proteome</keyword>
<dbReference type="Proteomes" id="UP000239872">
    <property type="component" value="Unassembled WGS sequence"/>
</dbReference>
<evidence type="ECO:0008006" key="3">
    <source>
        <dbReference type="Google" id="ProtNLM"/>
    </source>
</evidence>
<proteinExistence type="predicted"/>
<reference evidence="1 2" key="1">
    <citation type="submission" date="2018-01" db="EMBL/GenBank/DDBJ databases">
        <title>A novel member of the phylum Bacteroidetes isolated from glacier ice.</title>
        <authorList>
            <person name="Liu Q."/>
            <person name="Xin Y.-H."/>
        </authorList>
    </citation>
    <scope>NUCLEOTIDE SEQUENCE [LARGE SCALE GENOMIC DNA]</scope>
    <source>
        <strain evidence="1 2">RB1R16</strain>
    </source>
</reference>
<dbReference type="AlphaFoldDB" id="A0A2S7SZ40"/>